<name>A0A1G6ZN24_9PROT</name>
<dbReference type="Gene3D" id="3.30.1330.60">
    <property type="entry name" value="OmpA-like domain"/>
    <property type="match status" value="1"/>
</dbReference>
<gene>
    <name evidence="1" type="ORF">SAMN04488071_1847</name>
</gene>
<dbReference type="PANTHER" id="PTHR30441">
    <property type="entry name" value="DUF748 DOMAIN-CONTAINING PROTEIN"/>
    <property type="match status" value="1"/>
</dbReference>
<dbReference type="PANTHER" id="PTHR30441:SF8">
    <property type="entry name" value="DUF748 DOMAIN-CONTAINING PROTEIN"/>
    <property type="match status" value="1"/>
</dbReference>
<protein>
    <submittedName>
        <fullName evidence="1">OmpA family protein</fullName>
    </submittedName>
</protein>
<evidence type="ECO:0000313" key="1">
    <source>
        <dbReference type="EMBL" id="SDE02946.1"/>
    </source>
</evidence>
<organism evidence="1 2">
    <name type="scientific">Kordiimonas lacus</name>
    <dbReference type="NCBI Taxonomy" id="637679"/>
    <lineage>
        <taxon>Bacteria</taxon>
        <taxon>Pseudomonadati</taxon>
        <taxon>Pseudomonadota</taxon>
        <taxon>Alphaproteobacteria</taxon>
        <taxon>Kordiimonadales</taxon>
        <taxon>Kordiimonadaceae</taxon>
        <taxon>Kordiimonas</taxon>
    </lineage>
</organism>
<dbReference type="InterPro" id="IPR036737">
    <property type="entry name" value="OmpA-like_sf"/>
</dbReference>
<dbReference type="RefSeq" id="WP_068304488.1">
    <property type="nucleotide sequence ID" value="NZ_FNAK01000004.1"/>
</dbReference>
<evidence type="ECO:0000313" key="2">
    <source>
        <dbReference type="Proteomes" id="UP000183685"/>
    </source>
</evidence>
<dbReference type="Pfam" id="PF05359">
    <property type="entry name" value="DUF748"/>
    <property type="match status" value="2"/>
</dbReference>
<proteinExistence type="predicted"/>
<sequence>MPKFLRRFIVIFLVLTGIYVLASPFVVPWYVQKKVRVVFAERVDGTLAFSHVAFNPVSLTLLVRDLDITDSTGKPVLKMDAAHINISWRTLWSGQLHLQSVVLDMPALQMAIAEDGRTSLEAMLRPPEGASAGKGPNIRIDKLAAKELQLALKNHAGHEIAVGPLDLALDGFATAEGYAISFKEFGFALGGGKVTATGEIGRAPLSAKLHLELSRVPLKAIMGFIPLDDLTVTGGQVTGPATLTFTDDLRVQGDFDVSDFAATTTDSLVRRVQVPYASAAGFDYDRARDQVSVDSLTLGGGVAEMVRATRPDSVAEAEGETDGVALEIRQALLSGGKLVFEDQTFDTPPVVTIDGVGAIVMDFRLADTLAFSFQGDGYLGQNSPVRTAGYIEARDTMSASFTLEINKLDHAVLKPYLYRTLGRASSAGEAYLQFDYYIEDGQLDGTNSFLFDRWEWGDRNPAYEGEEIPLKRAFNLLEDKGSRVAMEIPVDGEYLDPTFRVDGLVRQATNKFVGNLITTPFRLIGKLIPGGKKDDIDLDKVRFDPSSAELAALEKARLTALAKALQERPKVRLQIDGVAVPGLDLAPAVPVEGEAPINQQGLTKLANMRADAVYQYLIAEGIAPRRLEKVVLPLMEMPDGKKPIVRLELLKD</sequence>
<dbReference type="EMBL" id="FNAK01000004">
    <property type="protein sequence ID" value="SDE02946.1"/>
    <property type="molecule type" value="Genomic_DNA"/>
</dbReference>
<dbReference type="Proteomes" id="UP000183685">
    <property type="component" value="Unassembled WGS sequence"/>
</dbReference>
<accession>A0A1G6ZN24</accession>
<dbReference type="STRING" id="637679.GCA_001550055_02008"/>
<keyword evidence="2" id="KW-1185">Reference proteome</keyword>
<dbReference type="GO" id="GO:0090313">
    <property type="term" value="P:regulation of protein targeting to membrane"/>
    <property type="evidence" value="ECO:0007669"/>
    <property type="project" value="TreeGrafter"/>
</dbReference>
<dbReference type="AlphaFoldDB" id="A0A1G6ZN24"/>
<dbReference type="SUPFAM" id="SSF103088">
    <property type="entry name" value="OmpA-like"/>
    <property type="match status" value="1"/>
</dbReference>
<dbReference type="InterPro" id="IPR052894">
    <property type="entry name" value="AsmA-related"/>
</dbReference>
<dbReference type="OrthoDB" id="9757969at2"/>
<reference evidence="1 2" key="1">
    <citation type="submission" date="2016-10" db="EMBL/GenBank/DDBJ databases">
        <authorList>
            <person name="de Groot N.N."/>
        </authorList>
    </citation>
    <scope>NUCLEOTIDE SEQUENCE [LARGE SCALE GENOMIC DNA]</scope>
    <source>
        <strain evidence="1 2">CGMCC 1.9109</strain>
    </source>
</reference>
<dbReference type="GO" id="GO:0005886">
    <property type="term" value="C:plasma membrane"/>
    <property type="evidence" value="ECO:0007669"/>
    <property type="project" value="TreeGrafter"/>
</dbReference>
<dbReference type="InterPro" id="IPR008023">
    <property type="entry name" value="DUF748"/>
</dbReference>